<dbReference type="GO" id="GO:0016020">
    <property type="term" value="C:membrane"/>
    <property type="evidence" value="ECO:0007669"/>
    <property type="project" value="TreeGrafter"/>
</dbReference>
<accession>A0AAD6XQU2</accession>
<evidence type="ECO:0000313" key="2">
    <source>
        <dbReference type="EMBL" id="KAJ7092772.1"/>
    </source>
</evidence>
<name>A0AAD6XQU2_9AGAR</name>
<keyword evidence="3" id="KW-1185">Reference proteome</keyword>
<dbReference type="EMBL" id="JARJCN010000017">
    <property type="protein sequence ID" value="KAJ7092772.1"/>
    <property type="molecule type" value="Genomic_DNA"/>
</dbReference>
<dbReference type="PANTHER" id="PTHR12358">
    <property type="entry name" value="SPHINGOSINE KINASE"/>
    <property type="match status" value="1"/>
</dbReference>
<dbReference type="GO" id="GO:0016773">
    <property type="term" value="F:phosphotransferase activity, alcohol group as acceptor"/>
    <property type="evidence" value="ECO:0007669"/>
    <property type="project" value="UniProtKB-ARBA"/>
</dbReference>
<dbReference type="GO" id="GO:0046512">
    <property type="term" value="P:sphingosine biosynthetic process"/>
    <property type="evidence" value="ECO:0007669"/>
    <property type="project" value="TreeGrafter"/>
</dbReference>
<sequence length="533" mass="58408">MDTIRSCLSLCWPFTSRATQYERISQWDLDAGTARLSDEQELVIFEDGNQISLTILENGLRVVISERSAGPFSRNSQPHVEVVPYVQVLLASVSFTPGGRSLVDFSYLSAAASKLQLRQVSADVSLIPGTAMLKWVADVQARAYQGVTPRRRFLVVINPHGGQGKAKKLWKETVEPIFAAAGCVVYVQYTGPAGSPTNAATIARNVDLEAYDALVPVSGDGISNELLNGLASRPDALCALRMPIAPIPAGSGNALSVNIMGPVKVLDGAYAAMNAIKGQPIPLDISSVSQGDTRIYSFLSQAFGLLADLDMGTEWIRWVGGIRFVLGYLYGVLTGCRYEVEITMKVVASDKHAMVAEYNTHQQALEPAAEGKVTARDVRMPPLVFGTTDSPFPRGVVHERLEAPVAPGWHTFRTPLQFICAGRLPWLSRESMTLPLVHNDGLVDVMLVPPRSALDSFKSIDGQEEGRFLREQDCYYYKVEAYRCTPLERTGYISIDGESIPYKVFQVENHPRLARVMSMETRLKGPDRITLGP</sequence>
<dbReference type="InterPro" id="IPR016064">
    <property type="entry name" value="NAD/diacylglycerol_kinase_sf"/>
</dbReference>
<organism evidence="2 3">
    <name type="scientific">Mycena belliarum</name>
    <dbReference type="NCBI Taxonomy" id="1033014"/>
    <lineage>
        <taxon>Eukaryota</taxon>
        <taxon>Fungi</taxon>
        <taxon>Dikarya</taxon>
        <taxon>Basidiomycota</taxon>
        <taxon>Agaricomycotina</taxon>
        <taxon>Agaricomycetes</taxon>
        <taxon>Agaricomycetidae</taxon>
        <taxon>Agaricales</taxon>
        <taxon>Marasmiineae</taxon>
        <taxon>Mycenaceae</taxon>
        <taxon>Mycena</taxon>
    </lineage>
</organism>
<keyword evidence="2" id="KW-0418">Kinase</keyword>
<dbReference type="PANTHER" id="PTHR12358:SF31">
    <property type="entry name" value="ACYLGLYCEROL KINASE, MITOCHONDRIAL"/>
    <property type="match status" value="1"/>
</dbReference>
<protein>
    <submittedName>
        <fullName evidence="2">ATP-NAD kinase-like domain-containing protein</fullName>
    </submittedName>
</protein>
<keyword evidence="2" id="KW-0808">Transferase</keyword>
<dbReference type="InterPro" id="IPR001206">
    <property type="entry name" value="Diacylglycerol_kinase_cat_dom"/>
</dbReference>
<comment type="caution">
    <text evidence="2">The sequence shown here is derived from an EMBL/GenBank/DDBJ whole genome shotgun (WGS) entry which is preliminary data.</text>
</comment>
<dbReference type="InterPro" id="IPR050187">
    <property type="entry name" value="Lipid_Phosphate_FormReg"/>
</dbReference>
<dbReference type="InterPro" id="IPR017438">
    <property type="entry name" value="ATP-NAD_kinase_N"/>
</dbReference>
<dbReference type="GO" id="GO:0005737">
    <property type="term" value="C:cytoplasm"/>
    <property type="evidence" value="ECO:0007669"/>
    <property type="project" value="TreeGrafter"/>
</dbReference>
<dbReference type="GO" id="GO:0001727">
    <property type="term" value="F:lipid kinase activity"/>
    <property type="evidence" value="ECO:0007669"/>
    <property type="project" value="TreeGrafter"/>
</dbReference>
<dbReference type="SUPFAM" id="SSF111331">
    <property type="entry name" value="NAD kinase/diacylglycerol kinase-like"/>
    <property type="match status" value="1"/>
</dbReference>
<dbReference type="Gene3D" id="2.60.200.40">
    <property type="match status" value="1"/>
</dbReference>
<gene>
    <name evidence="2" type="ORF">B0H15DRAFT_162062</name>
</gene>
<reference evidence="2" key="1">
    <citation type="submission" date="2023-03" db="EMBL/GenBank/DDBJ databases">
        <title>Massive genome expansion in bonnet fungi (Mycena s.s.) driven by repeated elements and novel gene families across ecological guilds.</title>
        <authorList>
            <consortium name="Lawrence Berkeley National Laboratory"/>
            <person name="Harder C.B."/>
            <person name="Miyauchi S."/>
            <person name="Viragh M."/>
            <person name="Kuo A."/>
            <person name="Thoen E."/>
            <person name="Andreopoulos B."/>
            <person name="Lu D."/>
            <person name="Skrede I."/>
            <person name="Drula E."/>
            <person name="Henrissat B."/>
            <person name="Morin E."/>
            <person name="Kohler A."/>
            <person name="Barry K."/>
            <person name="LaButti K."/>
            <person name="Morin E."/>
            <person name="Salamov A."/>
            <person name="Lipzen A."/>
            <person name="Mereny Z."/>
            <person name="Hegedus B."/>
            <person name="Baldrian P."/>
            <person name="Stursova M."/>
            <person name="Weitz H."/>
            <person name="Taylor A."/>
            <person name="Grigoriev I.V."/>
            <person name="Nagy L.G."/>
            <person name="Martin F."/>
            <person name="Kauserud H."/>
        </authorList>
    </citation>
    <scope>NUCLEOTIDE SEQUENCE</scope>
    <source>
        <strain evidence="2">CBHHK173m</strain>
    </source>
</reference>
<feature type="domain" description="DAGKc" evidence="1">
    <location>
        <begin position="148"/>
        <end position="292"/>
    </location>
</feature>
<dbReference type="PROSITE" id="PS50146">
    <property type="entry name" value="DAGK"/>
    <property type="match status" value="1"/>
</dbReference>
<evidence type="ECO:0000259" key="1">
    <source>
        <dbReference type="PROSITE" id="PS50146"/>
    </source>
</evidence>
<dbReference type="Proteomes" id="UP001222325">
    <property type="component" value="Unassembled WGS sequence"/>
</dbReference>
<dbReference type="AlphaFoldDB" id="A0AAD6XQU2"/>
<evidence type="ECO:0000313" key="3">
    <source>
        <dbReference type="Proteomes" id="UP001222325"/>
    </source>
</evidence>
<dbReference type="Gene3D" id="3.40.50.10330">
    <property type="entry name" value="Probable inorganic polyphosphate/atp-NAD kinase, domain 1"/>
    <property type="match status" value="1"/>
</dbReference>
<dbReference type="SMART" id="SM00046">
    <property type="entry name" value="DAGKc"/>
    <property type="match status" value="1"/>
</dbReference>
<proteinExistence type="predicted"/>
<dbReference type="Pfam" id="PF00781">
    <property type="entry name" value="DAGK_cat"/>
    <property type="match status" value="1"/>
</dbReference>